<dbReference type="EMBL" id="FN594950">
    <property type="protein sequence ID" value="CBI14918.3"/>
    <property type="molecule type" value="Genomic_DNA"/>
</dbReference>
<dbReference type="HOGENOM" id="CLU_1450107_0_0_1"/>
<reference evidence="2" key="1">
    <citation type="journal article" date="2007" name="Nature">
        <title>The grapevine genome sequence suggests ancestral hexaploidization in major angiosperm phyla.</title>
        <authorList>
            <consortium name="The French-Italian Public Consortium for Grapevine Genome Characterization."/>
            <person name="Jaillon O."/>
            <person name="Aury J.-M."/>
            <person name="Noel B."/>
            <person name="Policriti A."/>
            <person name="Clepet C."/>
            <person name="Casagrande A."/>
            <person name="Choisne N."/>
            <person name="Aubourg S."/>
            <person name="Vitulo N."/>
            <person name="Jubin C."/>
            <person name="Vezzi A."/>
            <person name="Legeai F."/>
            <person name="Hugueney P."/>
            <person name="Dasilva C."/>
            <person name="Horner D."/>
            <person name="Mica E."/>
            <person name="Jublot D."/>
            <person name="Poulain J."/>
            <person name="Bruyere C."/>
            <person name="Billault A."/>
            <person name="Segurens B."/>
            <person name="Gouyvenoux M."/>
            <person name="Ugarte E."/>
            <person name="Cattonaro F."/>
            <person name="Anthouard V."/>
            <person name="Vico V."/>
            <person name="Del Fabbro C."/>
            <person name="Alaux M."/>
            <person name="Di Gaspero G."/>
            <person name="Dumas V."/>
            <person name="Felice N."/>
            <person name="Paillard S."/>
            <person name="Juman I."/>
            <person name="Moroldo M."/>
            <person name="Scalabrin S."/>
            <person name="Canaguier A."/>
            <person name="Le Clainche I."/>
            <person name="Malacrida G."/>
            <person name="Durand E."/>
            <person name="Pesole G."/>
            <person name="Laucou V."/>
            <person name="Chatelet P."/>
            <person name="Merdinoglu D."/>
            <person name="Delledonne M."/>
            <person name="Pezzotti M."/>
            <person name="Lecharny A."/>
            <person name="Scarpelli C."/>
            <person name="Artiguenave F."/>
            <person name="Pe M.E."/>
            <person name="Valle G."/>
            <person name="Morgante M."/>
            <person name="Caboche M."/>
            <person name="Adam-Blondon A.-F."/>
            <person name="Weissenbach J."/>
            <person name="Quetier F."/>
            <person name="Wincker P."/>
        </authorList>
    </citation>
    <scope>NUCLEOTIDE SEQUENCE [LARGE SCALE GENOMIC DNA]</scope>
    <source>
        <strain evidence="2">cv. Pinot noir / PN40024</strain>
    </source>
</reference>
<evidence type="ECO:0000313" key="1">
    <source>
        <dbReference type="EMBL" id="CBI14918.3"/>
    </source>
</evidence>
<proteinExistence type="predicted"/>
<name>D7SHF9_VITVI</name>
<accession>D7SHF9</accession>
<keyword evidence="2" id="KW-1185">Reference proteome</keyword>
<dbReference type="AlphaFoldDB" id="D7SHF9"/>
<dbReference type="Proteomes" id="UP000009183">
    <property type="component" value="Chromosome 17"/>
</dbReference>
<sequence length="187" mass="20135">MGLGLYPKPNILTMGKPEMDPKLGLIFFTNSRLEVTLRRSSCRRRHQEALPPSPTTGAAVHLVGAMHGEPRAGVGENRLATSRRDCCCWGGGAGEEGSCGGGLVVFRRCRRQWLLVQARALPEQVAAAWRRPEGAAAIGDWCTRAHSRCRKTRGGAACMAPMQVGERLRGSYGGALGAGMARCRYEG</sequence>
<evidence type="ECO:0000313" key="2">
    <source>
        <dbReference type="Proteomes" id="UP000009183"/>
    </source>
</evidence>
<dbReference type="PaxDb" id="29760-VIT_17s0000g09590.t01"/>
<dbReference type="InParanoid" id="D7SHF9"/>
<protein>
    <submittedName>
        <fullName evidence="1">Uncharacterized protein</fullName>
    </submittedName>
</protein>
<organism evidence="1 2">
    <name type="scientific">Vitis vinifera</name>
    <name type="common">Grape</name>
    <dbReference type="NCBI Taxonomy" id="29760"/>
    <lineage>
        <taxon>Eukaryota</taxon>
        <taxon>Viridiplantae</taxon>
        <taxon>Streptophyta</taxon>
        <taxon>Embryophyta</taxon>
        <taxon>Tracheophyta</taxon>
        <taxon>Spermatophyta</taxon>
        <taxon>Magnoliopsida</taxon>
        <taxon>eudicotyledons</taxon>
        <taxon>Gunneridae</taxon>
        <taxon>Pentapetalae</taxon>
        <taxon>rosids</taxon>
        <taxon>Vitales</taxon>
        <taxon>Vitaceae</taxon>
        <taxon>Viteae</taxon>
        <taxon>Vitis</taxon>
    </lineage>
</organism>
<gene>
    <name evidence="1" type="ordered locus">VIT_17s0000g09590</name>
</gene>